<accession>A0AAW1MPE6</accession>
<dbReference type="AlphaFoldDB" id="A0AAW1MPE6"/>
<evidence type="ECO:0000313" key="2">
    <source>
        <dbReference type="Proteomes" id="UP001458880"/>
    </source>
</evidence>
<dbReference type="Proteomes" id="UP001458880">
    <property type="component" value="Unassembled WGS sequence"/>
</dbReference>
<gene>
    <name evidence="1" type="ORF">QE152_g5264</name>
</gene>
<reference evidence="1 2" key="1">
    <citation type="journal article" date="2024" name="BMC Genomics">
        <title>De novo assembly and annotation of Popillia japonica's genome with initial clues to its potential as an invasive pest.</title>
        <authorList>
            <person name="Cucini C."/>
            <person name="Boschi S."/>
            <person name="Funari R."/>
            <person name="Cardaioli E."/>
            <person name="Iannotti N."/>
            <person name="Marturano G."/>
            <person name="Paoli F."/>
            <person name="Bruttini M."/>
            <person name="Carapelli A."/>
            <person name="Frati F."/>
            <person name="Nardi F."/>
        </authorList>
    </citation>
    <scope>NUCLEOTIDE SEQUENCE [LARGE SCALE GENOMIC DNA]</scope>
    <source>
        <strain evidence="1">DMR45628</strain>
    </source>
</reference>
<organism evidence="1 2">
    <name type="scientific">Popillia japonica</name>
    <name type="common">Japanese beetle</name>
    <dbReference type="NCBI Taxonomy" id="7064"/>
    <lineage>
        <taxon>Eukaryota</taxon>
        <taxon>Metazoa</taxon>
        <taxon>Ecdysozoa</taxon>
        <taxon>Arthropoda</taxon>
        <taxon>Hexapoda</taxon>
        <taxon>Insecta</taxon>
        <taxon>Pterygota</taxon>
        <taxon>Neoptera</taxon>
        <taxon>Endopterygota</taxon>
        <taxon>Coleoptera</taxon>
        <taxon>Polyphaga</taxon>
        <taxon>Scarabaeiformia</taxon>
        <taxon>Scarabaeidae</taxon>
        <taxon>Rutelinae</taxon>
        <taxon>Popillia</taxon>
    </lineage>
</organism>
<comment type="caution">
    <text evidence="1">The sequence shown here is derived from an EMBL/GenBank/DDBJ whole genome shotgun (WGS) entry which is preliminary data.</text>
</comment>
<keyword evidence="2" id="KW-1185">Reference proteome</keyword>
<protein>
    <submittedName>
        <fullName evidence="1">Uncharacterized protein</fullName>
    </submittedName>
</protein>
<dbReference type="EMBL" id="JASPKY010000030">
    <property type="protein sequence ID" value="KAK9747537.1"/>
    <property type="molecule type" value="Genomic_DNA"/>
</dbReference>
<sequence>MLVLFENIKTSIFSGQIDKIIDSLFTGIQEEPGEGGKRKEGLWEGYRRTPKRKIEPGEGGKRKEGLWEGYRRTPKRKIEKIFAISSGQTSDSQTLWFNDIAKFWFYYF</sequence>
<name>A0AAW1MPE6_POPJA</name>
<proteinExistence type="predicted"/>
<evidence type="ECO:0000313" key="1">
    <source>
        <dbReference type="EMBL" id="KAK9747537.1"/>
    </source>
</evidence>